<sequence>MYYTTPSGETYQQAYYRSQTTQRANYLGTCADNGTVAGYDNWAGMLGEPLDRLQIHINDSSKY</sequence>
<evidence type="ECO:0000313" key="2">
    <source>
        <dbReference type="Proteomes" id="UP000196118"/>
    </source>
</evidence>
<proteinExistence type="predicted"/>
<name>A0A1Y0VYD5_PEDPE</name>
<dbReference type="EMBL" id="CP021474">
    <property type="protein sequence ID" value="ARW20638.1"/>
    <property type="molecule type" value="Genomic_DNA"/>
</dbReference>
<evidence type="ECO:0000313" key="1">
    <source>
        <dbReference type="EMBL" id="ARW20638.1"/>
    </source>
</evidence>
<protein>
    <submittedName>
        <fullName evidence="1">Uncharacterized protein</fullName>
    </submittedName>
</protein>
<dbReference type="AlphaFoldDB" id="A0A1Y0VYD5"/>
<dbReference type="Proteomes" id="UP000196118">
    <property type="component" value="Chromosome"/>
</dbReference>
<organism evidence="1 2">
    <name type="scientific">Pediococcus pentosaceus</name>
    <dbReference type="NCBI Taxonomy" id="1255"/>
    <lineage>
        <taxon>Bacteria</taxon>
        <taxon>Bacillati</taxon>
        <taxon>Bacillota</taxon>
        <taxon>Bacilli</taxon>
        <taxon>Lactobacillales</taxon>
        <taxon>Lactobacillaceae</taxon>
        <taxon>Pediococcus</taxon>
    </lineage>
</organism>
<accession>A0A1Y0VYD5</accession>
<reference evidence="1 2" key="1">
    <citation type="submission" date="2017-05" db="EMBL/GenBank/DDBJ databases">
        <title>Genome sequence of Pediococcus pentosaceus strain SRCM100892.</title>
        <authorList>
            <person name="Cho S.H."/>
        </authorList>
    </citation>
    <scope>NUCLEOTIDE SEQUENCE [LARGE SCALE GENOMIC DNA]</scope>
    <source>
        <strain evidence="1 2">SRCM100892</strain>
    </source>
</reference>
<gene>
    <name evidence="1" type="ORF">S100892_02103</name>
</gene>